<organism evidence="4 5">
    <name type="scientific">Nocardioides immobilis</name>
    <dbReference type="NCBI Taxonomy" id="2049295"/>
    <lineage>
        <taxon>Bacteria</taxon>
        <taxon>Bacillati</taxon>
        <taxon>Actinomycetota</taxon>
        <taxon>Actinomycetes</taxon>
        <taxon>Propionibacteriales</taxon>
        <taxon>Nocardioidaceae</taxon>
        <taxon>Nocardioides</taxon>
    </lineage>
</organism>
<comment type="similarity">
    <text evidence="1">Belongs to the myoviridae tail sheath protein family.</text>
</comment>
<gene>
    <name evidence="4" type="ORF">D0Z08_30160</name>
</gene>
<evidence type="ECO:0000313" key="5">
    <source>
        <dbReference type="Proteomes" id="UP000283644"/>
    </source>
</evidence>
<evidence type="ECO:0000313" key="4">
    <source>
        <dbReference type="EMBL" id="RHW23356.1"/>
    </source>
</evidence>
<protein>
    <recommendedName>
        <fullName evidence="6">Phage tail sheath family protein</fullName>
    </recommendedName>
</protein>
<evidence type="ECO:0008006" key="6">
    <source>
        <dbReference type="Google" id="ProtNLM"/>
    </source>
</evidence>
<dbReference type="PANTHER" id="PTHR35861">
    <property type="match status" value="1"/>
</dbReference>
<dbReference type="RefSeq" id="WP_118928987.1">
    <property type="nucleotide sequence ID" value="NZ_QXGH01000049.1"/>
</dbReference>
<name>A0A417XSR8_9ACTN</name>
<dbReference type="Gene3D" id="3.40.50.11780">
    <property type="match status" value="2"/>
</dbReference>
<dbReference type="InterPro" id="IPR020287">
    <property type="entry name" value="Tail_sheath_C"/>
</dbReference>
<dbReference type="Proteomes" id="UP000283644">
    <property type="component" value="Unassembled WGS sequence"/>
</dbReference>
<dbReference type="InterPro" id="IPR035089">
    <property type="entry name" value="Phage_sheath_subtilisin"/>
</dbReference>
<evidence type="ECO:0000259" key="2">
    <source>
        <dbReference type="Pfam" id="PF04984"/>
    </source>
</evidence>
<dbReference type="OrthoDB" id="9767864at2"/>
<accession>A0A417XSR8</accession>
<dbReference type="AlphaFoldDB" id="A0A417XSR8"/>
<reference evidence="4 5" key="1">
    <citation type="submission" date="2018-09" db="EMBL/GenBank/DDBJ databases">
        <title>Genome sequencing of Nocardioides immobilis CCTCC AB 2017083 for comparison to Nocardioides silvaticus.</title>
        <authorList>
            <person name="Li C."/>
            <person name="Wang G."/>
        </authorList>
    </citation>
    <scope>NUCLEOTIDE SEQUENCE [LARGE SCALE GENOMIC DNA]</scope>
    <source>
        <strain evidence="4 5">CCTCC AB 2017083</strain>
    </source>
</reference>
<evidence type="ECO:0000259" key="3">
    <source>
        <dbReference type="Pfam" id="PF17482"/>
    </source>
</evidence>
<dbReference type="Pfam" id="PF17482">
    <property type="entry name" value="Phage_sheath_1C"/>
    <property type="match status" value="1"/>
</dbReference>
<dbReference type="InterPro" id="IPR052042">
    <property type="entry name" value="Tail_sheath_structural"/>
</dbReference>
<dbReference type="PANTHER" id="PTHR35861:SF1">
    <property type="entry name" value="PHAGE TAIL SHEATH PROTEIN"/>
    <property type="match status" value="1"/>
</dbReference>
<comment type="caution">
    <text evidence="4">The sequence shown here is derived from an EMBL/GenBank/DDBJ whole genome shotgun (WGS) entry which is preliminary data.</text>
</comment>
<dbReference type="EMBL" id="QXGH01000049">
    <property type="protein sequence ID" value="RHW23356.1"/>
    <property type="molecule type" value="Genomic_DNA"/>
</dbReference>
<keyword evidence="5" id="KW-1185">Reference proteome</keyword>
<proteinExistence type="inferred from homology"/>
<feature type="domain" description="Tail sheath protein C-terminal" evidence="3">
    <location>
        <begin position="747"/>
        <end position="852"/>
    </location>
</feature>
<evidence type="ECO:0000256" key="1">
    <source>
        <dbReference type="ARBA" id="ARBA00008005"/>
    </source>
</evidence>
<feature type="domain" description="Tail sheath protein subtilisin-like" evidence="2">
    <location>
        <begin position="572"/>
        <end position="745"/>
    </location>
</feature>
<sequence>MTYQSPGVYVEEVPSGPQPIAAASTSVMAVLGTTRKGPLLTPTRVTGWSDFVRLFGAAHGRGFVAESVFGFFENGGPAAWVVRVDPSTAASWNIQDSTPALSFVANATSPGEWTSGVTLGIAPDTTGGAGSLARATVKTAVVVKNAAIDIAVEGTGGITTGALVTLVSASKTKQAKVNSVGDGTINVTKTTANDIELVPGDAIAVRTDPASPKITLAAGTGIRAGDLLVIQTGDGTRTAATVVSVRSAGAALELTLAANAPDVDGVTFAPRFATFNGRITGGAPTFALADITWDLPDAVVPHATDNQLTNARATLADGAEATFATPNFEVPGGADAAAGRIRVEAQLRVQVLTEAINLTPGSIGAVLNAFGYLPVGTAIKLTNTTPAKTATVTRTGTGTTDADGTATGDPLTNTFDRAEFVLPANASNGVVVRCAVPPTVGDHIQFSNTNVLRITDVKNPGGNIYVLDFDATADISGSTNPDTGRFAVRTMASTKFVPQRFTLTVTDQGSLVETFKGLALDPAHPQYYAKDDVVNGVSAYVTLAPRAAGAPAISLTSMPAFAQPAAAGADKAATNADFRMGLTTLETTPEPAMVICPDSVTLADPLLQADLVGQVVTHCENFRRFAVVDGPDEDDDVALLAWRNTNLASTYAAMYAPHLQILTIDPDSIDRFTTVPPSGFVAGVFARTDQERGVFKAPANEAVKGIVGLRQTYTQRRQDLLNPGSVNLIRAFPGRGSRIWGARNATDDTVWRYVNVRRLFNMIEKSVEDGTQWVVFEPNTAQTWIRIKASLENFLDQQWRAGALAGAKPEEAYRVRVGLGQTMSETDIDLGLVITEVAIAPAKPAEFVVFRFSHKRLSE</sequence>
<dbReference type="Pfam" id="PF04984">
    <property type="entry name" value="Phage_sheath_1"/>
    <property type="match status" value="1"/>
</dbReference>